<dbReference type="Proteomes" id="UP001151532">
    <property type="component" value="Chromosome 16"/>
</dbReference>
<keyword evidence="1" id="KW-0472">Membrane</keyword>
<sequence length="101" mass="11557">MATDLLNVPENPAKGFNEYFRFKLGPTSTPQPPVLLSQVITVALLLGMRGQAFYTIARRQAMKSSSSLTRWPFLPLPTPSFICYWTALIRQRFCFPFIQRT</sequence>
<reference evidence="2" key="2">
    <citation type="journal article" date="2023" name="Int. J. Mol. Sci.">
        <title>De Novo Assembly and Annotation of 11 Diverse Shrub Willow (Salix) Genomes Reveals Novel Gene Organization in Sex-Linked Regions.</title>
        <authorList>
            <person name="Hyden B."/>
            <person name="Feng K."/>
            <person name="Yates T.B."/>
            <person name="Jawdy S."/>
            <person name="Cereghino C."/>
            <person name="Smart L.B."/>
            <person name="Muchero W."/>
        </authorList>
    </citation>
    <scope>NUCLEOTIDE SEQUENCE</scope>
    <source>
        <tissue evidence="2">Shoot tip</tissue>
    </source>
</reference>
<gene>
    <name evidence="2" type="ORF">OIU79_027287</name>
</gene>
<dbReference type="AlphaFoldDB" id="A0A9Q0VVT7"/>
<comment type="caution">
    <text evidence="2">The sequence shown here is derived from an EMBL/GenBank/DDBJ whole genome shotgun (WGS) entry which is preliminary data.</text>
</comment>
<protein>
    <submittedName>
        <fullName evidence="2">Uncharacterized protein</fullName>
    </submittedName>
</protein>
<accession>A0A9Q0VVT7</accession>
<name>A0A9Q0VVT7_SALPP</name>
<reference evidence="2" key="1">
    <citation type="submission" date="2022-11" db="EMBL/GenBank/DDBJ databases">
        <authorList>
            <person name="Hyden B.L."/>
            <person name="Feng K."/>
            <person name="Yates T."/>
            <person name="Jawdy S."/>
            <person name="Smart L.B."/>
            <person name="Muchero W."/>
        </authorList>
    </citation>
    <scope>NUCLEOTIDE SEQUENCE</scope>
    <source>
        <tissue evidence="2">Shoot tip</tissue>
    </source>
</reference>
<organism evidence="2 3">
    <name type="scientific">Salix purpurea</name>
    <name type="common">Purple osier willow</name>
    <dbReference type="NCBI Taxonomy" id="77065"/>
    <lineage>
        <taxon>Eukaryota</taxon>
        <taxon>Viridiplantae</taxon>
        <taxon>Streptophyta</taxon>
        <taxon>Embryophyta</taxon>
        <taxon>Tracheophyta</taxon>
        <taxon>Spermatophyta</taxon>
        <taxon>Magnoliopsida</taxon>
        <taxon>eudicotyledons</taxon>
        <taxon>Gunneridae</taxon>
        <taxon>Pentapetalae</taxon>
        <taxon>rosids</taxon>
        <taxon>fabids</taxon>
        <taxon>Malpighiales</taxon>
        <taxon>Salicaceae</taxon>
        <taxon>Saliceae</taxon>
        <taxon>Salix</taxon>
    </lineage>
</organism>
<evidence type="ECO:0000256" key="1">
    <source>
        <dbReference type="SAM" id="Phobius"/>
    </source>
</evidence>
<keyword evidence="1" id="KW-0812">Transmembrane</keyword>
<evidence type="ECO:0000313" key="3">
    <source>
        <dbReference type="Proteomes" id="UP001151532"/>
    </source>
</evidence>
<dbReference type="EMBL" id="JAPFFK010000007">
    <property type="protein sequence ID" value="KAJ6754643.1"/>
    <property type="molecule type" value="Genomic_DNA"/>
</dbReference>
<evidence type="ECO:0000313" key="2">
    <source>
        <dbReference type="EMBL" id="KAJ6754643.1"/>
    </source>
</evidence>
<keyword evidence="1" id="KW-1133">Transmembrane helix</keyword>
<feature type="transmembrane region" description="Helical" evidence="1">
    <location>
        <begin position="35"/>
        <end position="57"/>
    </location>
</feature>
<keyword evidence="3" id="KW-1185">Reference proteome</keyword>
<proteinExistence type="predicted"/>